<feature type="transmembrane region" description="Helical" evidence="8">
    <location>
        <begin position="349"/>
        <end position="372"/>
    </location>
</feature>
<dbReference type="GO" id="GO:0005886">
    <property type="term" value="C:plasma membrane"/>
    <property type="evidence" value="ECO:0007669"/>
    <property type="project" value="UniProtKB-SubCell"/>
</dbReference>
<dbReference type="Pfam" id="PF00083">
    <property type="entry name" value="Sugar_tr"/>
    <property type="match status" value="1"/>
</dbReference>
<evidence type="ECO:0000256" key="8">
    <source>
        <dbReference type="SAM" id="Phobius"/>
    </source>
</evidence>
<dbReference type="InterPro" id="IPR036259">
    <property type="entry name" value="MFS_trans_sf"/>
</dbReference>
<feature type="transmembrane region" description="Helical" evidence="8">
    <location>
        <begin position="424"/>
        <end position="444"/>
    </location>
</feature>
<evidence type="ECO:0000256" key="2">
    <source>
        <dbReference type="ARBA" id="ARBA00022448"/>
    </source>
</evidence>
<keyword evidence="5 8" id="KW-0812">Transmembrane</keyword>
<gene>
    <name evidence="11" type="primary">LOC108627678</name>
</gene>
<evidence type="ECO:0000259" key="9">
    <source>
        <dbReference type="PROSITE" id="PS50850"/>
    </source>
</evidence>
<feature type="transmembrane region" description="Helical" evidence="8">
    <location>
        <begin position="393"/>
        <end position="412"/>
    </location>
</feature>
<feature type="transmembrane region" description="Helical" evidence="8">
    <location>
        <begin position="93"/>
        <end position="116"/>
    </location>
</feature>
<dbReference type="Gene3D" id="1.20.1250.20">
    <property type="entry name" value="MFS general substrate transporter like domains"/>
    <property type="match status" value="1"/>
</dbReference>
<evidence type="ECO:0000313" key="11">
    <source>
        <dbReference type="RefSeq" id="XP_017884524.1"/>
    </source>
</evidence>
<evidence type="ECO:0000256" key="4">
    <source>
        <dbReference type="ARBA" id="ARBA00022597"/>
    </source>
</evidence>
<evidence type="ECO:0000256" key="5">
    <source>
        <dbReference type="ARBA" id="ARBA00022692"/>
    </source>
</evidence>
<evidence type="ECO:0000256" key="7">
    <source>
        <dbReference type="ARBA" id="ARBA00023136"/>
    </source>
</evidence>
<evidence type="ECO:0000256" key="3">
    <source>
        <dbReference type="ARBA" id="ARBA00022475"/>
    </source>
</evidence>
<dbReference type="InterPro" id="IPR020846">
    <property type="entry name" value="MFS_dom"/>
</dbReference>
<feature type="transmembrane region" description="Helical" evidence="8">
    <location>
        <begin position="178"/>
        <end position="196"/>
    </location>
</feature>
<feature type="transmembrane region" description="Helical" evidence="8">
    <location>
        <begin position="20"/>
        <end position="45"/>
    </location>
</feature>
<dbReference type="PANTHER" id="PTHR48021">
    <property type="match status" value="1"/>
</dbReference>
<keyword evidence="3" id="KW-1003">Cell membrane</keyword>
<dbReference type="Proteomes" id="UP000694925">
    <property type="component" value="Unplaced"/>
</dbReference>
<keyword evidence="10" id="KW-1185">Reference proteome</keyword>
<organism evidence="10 11">
    <name type="scientific">Ceratina calcarata</name>
    <dbReference type="NCBI Taxonomy" id="156304"/>
    <lineage>
        <taxon>Eukaryota</taxon>
        <taxon>Metazoa</taxon>
        <taxon>Ecdysozoa</taxon>
        <taxon>Arthropoda</taxon>
        <taxon>Hexapoda</taxon>
        <taxon>Insecta</taxon>
        <taxon>Pterygota</taxon>
        <taxon>Neoptera</taxon>
        <taxon>Endopterygota</taxon>
        <taxon>Hymenoptera</taxon>
        <taxon>Apocrita</taxon>
        <taxon>Aculeata</taxon>
        <taxon>Apoidea</taxon>
        <taxon>Anthophila</taxon>
        <taxon>Apidae</taxon>
        <taxon>Ceratina</taxon>
        <taxon>Zadontomerus</taxon>
    </lineage>
</organism>
<name>A0AAJ7J5B2_9HYME</name>
<feature type="transmembrane region" description="Helical" evidence="8">
    <location>
        <begin position="296"/>
        <end position="316"/>
    </location>
</feature>
<dbReference type="InterPro" id="IPR050549">
    <property type="entry name" value="MFS_Trehalose_Transporter"/>
</dbReference>
<dbReference type="GeneID" id="108627678"/>
<reference evidence="11" key="1">
    <citation type="submission" date="2025-08" db="UniProtKB">
        <authorList>
            <consortium name="RefSeq"/>
        </authorList>
    </citation>
    <scope>IDENTIFICATION</scope>
    <source>
        <tissue evidence="11">Whole body</tissue>
    </source>
</reference>
<dbReference type="InterPro" id="IPR005828">
    <property type="entry name" value="MFS_sugar_transport-like"/>
</dbReference>
<dbReference type="PANTHER" id="PTHR48021:SF1">
    <property type="entry name" value="GH07001P-RELATED"/>
    <property type="match status" value="1"/>
</dbReference>
<dbReference type="KEGG" id="ccal:108627678"/>
<proteinExistence type="predicted"/>
<evidence type="ECO:0000313" key="10">
    <source>
        <dbReference type="Proteomes" id="UP000694925"/>
    </source>
</evidence>
<evidence type="ECO:0000256" key="1">
    <source>
        <dbReference type="ARBA" id="ARBA00004651"/>
    </source>
</evidence>
<comment type="subcellular location">
    <subcellularLocation>
        <location evidence="1">Cell membrane</location>
        <topology evidence="1">Multi-pass membrane protein</topology>
    </subcellularLocation>
</comment>
<keyword evidence="7 8" id="KW-0472">Membrane</keyword>
<dbReference type="PROSITE" id="PS50850">
    <property type="entry name" value="MFS"/>
    <property type="match status" value="1"/>
</dbReference>
<keyword evidence="2" id="KW-0813">Transport</keyword>
<keyword evidence="6 8" id="KW-1133">Transmembrane helix</keyword>
<feature type="domain" description="Major facilitator superfamily (MFS) profile" evidence="9">
    <location>
        <begin position="26"/>
        <end position="448"/>
    </location>
</feature>
<dbReference type="SUPFAM" id="SSF103473">
    <property type="entry name" value="MFS general substrate transporter"/>
    <property type="match status" value="1"/>
</dbReference>
<accession>A0AAJ7J5B2</accession>
<evidence type="ECO:0000256" key="6">
    <source>
        <dbReference type="ARBA" id="ARBA00022989"/>
    </source>
</evidence>
<keyword evidence="4" id="KW-0762">Sugar transport</keyword>
<dbReference type="GO" id="GO:0022857">
    <property type="term" value="F:transmembrane transporter activity"/>
    <property type="evidence" value="ECO:0007669"/>
    <property type="project" value="InterPro"/>
</dbReference>
<sequence>MSPEDPKKNANDKITVWPQWLATCTLSLVVIGSGLANGWASPYLAQLTSTEANMPLRLTDAEASWVASLLNLGRLVGALLSAVCQEFMGRKMVLLLGGLPLLASWIFSICATSVMWLYTSRFCSGIGSGITWTALTLYLSEIADPKIRGSLISMNVNASTLGMFLGNAMGPYLSMEMFGYVSLVPNVLFMILFSLIPESPYHYVLHGDIEKAEASLKWFRREADTKAEIQELQEFVAGVQTNIFLKLREFLTPSNLKKPLVVMGVYVFFHVSGYSALMSYAEIILTKSQITIEPSLVVTLLGTSMIIAGSMATFLIDKLGRRCLLILSCIGTSVSLALLGLHFQLLELGYSSVSLTCLPIISLLLFNFALGIGLQPIPSTLVGEMFTANMKNIASTFINCNNALLSFASAKTYQPFLDLVGDKFVYWTYSVSVLLSVPYVYFLLPETTGKSLLEIQRAIKK</sequence>
<dbReference type="FunFam" id="1.20.1250.20:FF:000218">
    <property type="entry name" value="facilitated trehalose transporter Tret1"/>
    <property type="match status" value="1"/>
</dbReference>
<feature type="transmembrane region" description="Helical" evidence="8">
    <location>
        <begin position="260"/>
        <end position="281"/>
    </location>
</feature>
<protein>
    <submittedName>
        <fullName evidence="11">Facilitated trehalose transporter Tret1-like</fullName>
    </submittedName>
</protein>
<dbReference type="RefSeq" id="XP_017884524.1">
    <property type="nucleotide sequence ID" value="XM_018029035.2"/>
</dbReference>
<feature type="transmembrane region" description="Helical" evidence="8">
    <location>
        <begin position="323"/>
        <end position="343"/>
    </location>
</feature>
<dbReference type="AlphaFoldDB" id="A0AAJ7J5B2"/>